<evidence type="ECO:0000256" key="1">
    <source>
        <dbReference type="SAM" id="MobiDB-lite"/>
    </source>
</evidence>
<accession>A0A6C0I8J9</accession>
<feature type="region of interest" description="Disordered" evidence="1">
    <location>
        <begin position="37"/>
        <end position="57"/>
    </location>
</feature>
<name>A0A6C0I8J9_9ZZZZ</name>
<keyword evidence="2" id="KW-0812">Transmembrane</keyword>
<evidence type="ECO:0000256" key="2">
    <source>
        <dbReference type="SAM" id="Phobius"/>
    </source>
</evidence>
<sequence length="132" mass="14957">MSKLNFSNIAEAYSIPSKNIQETSDKLEELKEKAIQSAGLVPSPPSPPSPQSPREEYLRVPNPCNDDLEYNFLKMTRQPGFDSLLKNYISMKHPGFVKESFGSVVNTDIRNYVIFFLVSISLYLLLSLLLKK</sequence>
<evidence type="ECO:0000313" key="3">
    <source>
        <dbReference type="EMBL" id="QHT89079.1"/>
    </source>
</evidence>
<protein>
    <submittedName>
        <fullName evidence="3">Uncharacterized protein</fullName>
    </submittedName>
</protein>
<keyword evidence="2" id="KW-0472">Membrane</keyword>
<organism evidence="3">
    <name type="scientific">viral metagenome</name>
    <dbReference type="NCBI Taxonomy" id="1070528"/>
    <lineage>
        <taxon>unclassified sequences</taxon>
        <taxon>metagenomes</taxon>
        <taxon>organismal metagenomes</taxon>
    </lineage>
</organism>
<proteinExistence type="predicted"/>
<feature type="compositionally biased region" description="Pro residues" evidence="1">
    <location>
        <begin position="42"/>
        <end position="51"/>
    </location>
</feature>
<dbReference type="AlphaFoldDB" id="A0A6C0I8J9"/>
<reference evidence="3" key="1">
    <citation type="journal article" date="2020" name="Nature">
        <title>Giant virus diversity and host interactions through global metagenomics.</title>
        <authorList>
            <person name="Schulz F."/>
            <person name="Roux S."/>
            <person name="Paez-Espino D."/>
            <person name="Jungbluth S."/>
            <person name="Walsh D.A."/>
            <person name="Denef V.J."/>
            <person name="McMahon K.D."/>
            <person name="Konstantinidis K.T."/>
            <person name="Eloe-Fadrosh E.A."/>
            <person name="Kyrpides N.C."/>
            <person name="Woyke T."/>
        </authorList>
    </citation>
    <scope>NUCLEOTIDE SEQUENCE</scope>
    <source>
        <strain evidence="3">GVMAG-M-3300023184-53</strain>
    </source>
</reference>
<feature type="transmembrane region" description="Helical" evidence="2">
    <location>
        <begin position="112"/>
        <end position="130"/>
    </location>
</feature>
<dbReference type="EMBL" id="MN740136">
    <property type="protein sequence ID" value="QHT89079.1"/>
    <property type="molecule type" value="Genomic_DNA"/>
</dbReference>
<keyword evidence="2" id="KW-1133">Transmembrane helix</keyword>